<gene>
    <name evidence="1" type="ORF">ALOHA_HF4000APKG9P22ctg2g31</name>
</gene>
<proteinExistence type="predicted"/>
<dbReference type="EMBL" id="EU016662">
    <property type="protein sequence ID" value="ABZ09981.1"/>
    <property type="molecule type" value="Genomic_DNA"/>
</dbReference>
<dbReference type="AlphaFoldDB" id="B3TBM1"/>
<evidence type="ECO:0000313" key="1">
    <source>
        <dbReference type="EMBL" id="ABZ09981.1"/>
    </source>
</evidence>
<protein>
    <submittedName>
        <fullName evidence="1">Uncharacterized protein</fullName>
    </submittedName>
</protein>
<organism evidence="1">
    <name type="scientific">uncultured marine crenarchaeote HF4000_APKG9P22</name>
    <dbReference type="NCBI Taxonomy" id="455609"/>
    <lineage>
        <taxon>Archaea</taxon>
        <taxon>Nitrososphaerota</taxon>
        <taxon>Nitrososphaeria</taxon>
        <taxon>Nitrosopumilales</taxon>
        <taxon>environmental samples</taxon>
    </lineage>
</organism>
<accession>B3TBM1</accession>
<sequence>MSHRLSLQFVQRFLPFLEGLPLSRFLLQHMQLMNLQVQPQPQLDHIHAQTIINFDYCAICIFIGGFTDLVNVHTRNSAKQSRSEQVFALNLSFDTIIFCEKY</sequence>
<name>B3TBM1_9ARCH</name>
<reference evidence="1" key="1">
    <citation type="journal article" date="2008" name="ISME J.">
        <title>Genomic patterns of recombination, clonal divergence and environment in marine microbial populations.</title>
        <authorList>
            <person name="Konstantinidis K.T."/>
            <person name="Delong E.F."/>
        </authorList>
    </citation>
    <scope>NUCLEOTIDE SEQUENCE</scope>
</reference>